<feature type="transmembrane region" description="Helical" evidence="2">
    <location>
        <begin position="78"/>
        <end position="102"/>
    </location>
</feature>
<reference evidence="3 4" key="1">
    <citation type="submission" date="2023-07" db="EMBL/GenBank/DDBJ databases">
        <title>Sequencing the genomes of 1000 actinobacteria strains.</title>
        <authorList>
            <person name="Klenk H.-P."/>
        </authorList>
    </citation>
    <scope>NUCLEOTIDE SEQUENCE [LARGE SCALE GENOMIC DNA]</scope>
    <source>
        <strain evidence="3 4">DSM 19426</strain>
    </source>
</reference>
<dbReference type="InterPro" id="IPR037272">
    <property type="entry name" value="SNS_sf"/>
</dbReference>
<dbReference type="Proteomes" id="UP001183648">
    <property type="component" value="Unassembled WGS sequence"/>
</dbReference>
<feature type="transmembrane region" description="Helical" evidence="2">
    <location>
        <begin position="197"/>
        <end position="220"/>
    </location>
</feature>
<keyword evidence="2" id="KW-1133">Transmembrane helix</keyword>
<evidence type="ECO:0000313" key="4">
    <source>
        <dbReference type="Proteomes" id="UP001183648"/>
    </source>
</evidence>
<dbReference type="SUPFAM" id="SSF161070">
    <property type="entry name" value="SNF-like"/>
    <property type="match status" value="1"/>
</dbReference>
<dbReference type="RefSeq" id="WP_310304596.1">
    <property type="nucleotide sequence ID" value="NZ_BAAAPS010000005.1"/>
</dbReference>
<gene>
    <name evidence="3" type="ORF">J2S63_003334</name>
</gene>
<keyword evidence="4" id="KW-1185">Reference proteome</keyword>
<organism evidence="3 4">
    <name type="scientific">Nocardioides marmoribigeumensis</name>
    <dbReference type="NCBI Taxonomy" id="433649"/>
    <lineage>
        <taxon>Bacteria</taxon>
        <taxon>Bacillati</taxon>
        <taxon>Actinomycetota</taxon>
        <taxon>Actinomycetes</taxon>
        <taxon>Propionibacteriales</taxon>
        <taxon>Nocardioidaceae</taxon>
        <taxon>Nocardioides</taxon>
    </lineage>
</organism>
<keyword evidence="2" id="KW-0472">Membrane</keyword>
<feature type="compositionally biased region" description="Low complexity" evidence="1">
    <location>
        <begin position="9"/>
        <end position="30"/>
    </location>
</feature>
<evidence type="ECO:0000256" key="2">
    <source>
        <dbReference type="SAM" id="Phobius"/>
    </source>
</evidence>
<dbReference type="EMBL" id="JAVDYG010000001">
    <property type="protein sequence ID" value="MDR7363781.1"/>
    <property type="molecule type" value="Genomic_DNA"/>
</dbReference>
<comment type="caution">
    <text evidence="3">The sequence shown here is derived from an EMBL/GenBank/DDBJ whole genome shotgun (WGS) entry which is preliminary data.</text>
</comment>
<keyword evidence="2" id="KW-0812">Transmembrane</keyword>
<protein>
    <submittedName>
        <fullName evidence="3">Heme exporter protein D</fullName>
    </submittedName>
</protein>
<feature type="transmembrane region" description="Helical" evidence="2">
    <location>
        <begin position="122"/>
        <end position="144"/>
    </location>
</feature>
<name>A0ABU2BZD8_9ACTN</name>
<evidence type="ECO:0000256" key="1">
    <source>
        <dbReference type="SAM" id="MobiDB-lite"/>
    </source>
</evidence>
<sequence length="237" mass="24954">MAIFRRGSGTTTEPTTTGTTTTTGTPAGTRTVERDRELRDEHAAHTSHVVGEDRAERAAIARENAHERFGGINWGAAFFGWLVAVAVTVLLTSIIGAIVAAVSDSTNVTQTEADRQAGTIGLAAALTLILVLALAYYTGGYVAGRMSRFDGAKQGLASWLVGLFATILAVVIGWIAGDQYNVFDRVDLPRIPIPTDQVTSGGVVVAVAVIVLTILTAVLGGKVGTRYHLRVDRAHTV</sequence>
<accession>A0ABU2BZD8</accession>
<proteinExistence type="predicted"/>
<evidence type="ECO:0000313" key="3">
    <source>
        <dbReference type="EMBL" id="MDR7363781.1"/>
    </source>
</evidence>
<feature type="region of interest" description="Disordered" evidence="1">
    <location>
        <begin position="1"/>
        <end position="35"/>
    </location>
</feature>
<feature type="transmembrane region" description="Helical" evidence="2">
    <location>
        <begin position="156"/>
        <end position="177"/>
    </location>
</feature>